<dbReference type="InterPro" id="IPR039172">
    <property type="entry name" value="PTD"/>
</dbReference>
<dbReference type="AlphaFoldDB" id="A0A5C7IDK0"/>
<evidence type="ECO:0000313" key="2">
    <source>
        <dbReference type="EMBL" id="TXG67400.1"/>
    </source>
</evidence>
<accession>A0A5C7IDK0</accession>
<feature type="region of interest" description="Disordered" evidence="1">
    <location>
        <begin position="1"/>
        <end position="31"/>
    </location>
</feature>
<keyword evidence="3" id="KW-1185">Reference proteome</keyword>
<organism evidence="2 3">
    <name type="scientific">Acer yangbiense</name>
    <dbReference type="NCBI Taxonomy" id="1000413"/>
    <lineage>
        <taxon>Eukaryota</taxon>
        <taxon>Viridiplantae</taxon>
        <taxon>Streptophyta</taxon>
        <taxon>Embryophyta</taxon>
        <taxon>Tracheophyta</taxon>
        <taxon>Spermatophyta</taxon>
        <taxon>Magnoliopsida</taxon>
        <taxon>eudicotyledons</taxon>
        <taxon>Gunneridae</taxon>
        <taxon>Pentapetalae</taxon>
        <taxon>rosids</taxon>
        <taxon>malvids</taxon>
        <taxon>Sapindales</taxon>
        <taxon>Sapindaceae</taxon>
        <taxon>Hippocastanoideae</taxon>
        <taxon>Acereae</taxon>
        <taxon>Acer</taxon>
    </lineage>
</organism>
<dbReference type="PANTHER" id="PTHR37394">
    <property type="entry name" value="PROTEIN PARTING DANCERS"/>
    <property type="match status" value="1"/>
</dbReference>
<evidence type="ECO:0000313" key="3">
    <source>
        <dbReference type="Proteomes" id="UP000323000"/>
    </source>
</evidence>
<dbReference type="PANTHER" id="PTHR37394:SF1">
    <property type="entry name" value="PROTEIN PARTING DANCERS"/>
    <property type="match status" value="1"/>
</dbReference>
<dbReference type="EMBL" id="VAHF01000003">
    <property type="protein sequence ID" value="TXG67400.1"/>
    <property type="molecule type" value="Genomic_DNA"/>
</dbReference>
<protein>
    <submittedName>
        <fullName evidence="2">Uncharacterized protein</fullName>
    </submittedName>
</protein>
<reference evidence="3" key="1">
    <citation type="journal article" date="2019" name="Gigascience">
        <title>De novo genome assembly of the endangered Acer yangbiense, a plant species with extremely small populations endemic to Yunnan Province, China.</title>
        <authorList>
            <person name="Yang J."/>
            <person name="Wariss H.M."/>
            <person name="Tao L."/>
            <person name="Zhang R."/>
            <person name="Yun Q."/>
            <person name="Hollingsworth P."/>
            <person name="Dao Z."/>
            <person name="Luo G."/>
            <person name="Guo H."/>
            <person name="Ma Y."/>
            <person name="Sun W."/>
        </authorList>
    </citation>
    <scope>NUCLEOTIDE SEQUENCE [LARGE SCALE GENOMIC DNA]</scope>
    <source>
        <strain evidence="3">cv. Malutang</strain>
    </source>
</reference>
<dbReference type="Proteomes" id="UP000323000">
    <property type="component" value="Chromosome 3"/>
</dbReference>
<dbReference type="Gene3D" id="1.10.150.20">
    <property type="entry name" value="5' to 3' exonuclease, C-terminal subdomain"/>
    <property type="match status" value="1"/>
</dbReference>
<feature type="compositionally biased region" description="Low complexity" evidence="1">
    <location>
        <begin position="1"/>
        <end position="12"/>
    </location>
</feature>
<gene>
    <name evidence="2" type="ORF">EZV62_008675</name>
</gene>
<dbReference type="OrthoDB" id="1857825at2759"/>
<name>A0A5C7IDK0_9ROSI</name>
<dbReference type="GO" id="GO:0000712">
    <property type="term" value="P:resolution of meiotic recombination intermediates"/>
    <property type="evidence" value="ECO:0007669"/>
    <property type="project" value="InterPro"/>
</dbReference>
<comment type="caution">
    <text evidence="2">The sequence shown here is derived from an EMBL/GenBank/DDBJ whole genome shotgun (WGS) entry which is preliminary data.</text>
</comment>
<feature type="compositionally biased region" description="Polar residues" evidence="1">
    <location>
        <begin position="15"/>
        <end position="24"/>
    </location>
</feature>
<proteinExistence type="predicted"/>
<sequence length="117" mass="13074">MASCRSSDSSYSDPMHQSPSNSVCNRHDAMSKMKAERKQLVHGMETILKVVTSIPLIDNHDANSLNQAISIQAIAKASKEYMPENADLSSEKAEMVVRFFRYPKLYPGPNSQDQLID</sequence>
<evidence type="ECO:0000256" key="1">
    <source>
        <dbReference type="SAM" id="MobiDB-lite"/>
    </source>
</evidence>